<dbReference type="Proteomes" id="UP001150924">
    <property type="component" value="Unassembled WGS sequence"/>
</dbReference>
<reference evidence="1" key="1">
    <citation type="submission" date="2022-11" db="EMBL/GenBank/DDBJ databases">
        <title>Minimal conservation of predation-associated metabolite biosynthetic gene clusters underscores biosynthetic potential of Myxococcota including descriptions for ten novel species: Archangium lansinium sp. nov., Myxococcus landrumus sp. nov., Nannocystis bai.</title>
        <authorList>
            <person name="Ahearne A."/>
            <person name="Stevens C."/>
            <person name="Phillips K."/>
        </authorList>
    </citation>
    <scope>NUCLEOTIDE SEQUENCE</scope>
    <source>
        <strain evidence="1">Na p29</strain>
    </source>
</reference>
<dbReference type="AlphaFoldDB" id="A0A9X3F179"/>
<proteinExistence type="predicted"/>
<accession>A0A9X3F179</accession>
<dbReference type="RefSeq" id="WP_267777334.1">
    <property type="nucleotide sequence ID" value="NZ_JAPNKE010000002.1"/>
</dbReference>
<keyword evidence="2" id="KW-1185">Reference proteome</keyword>
<protein>
    <submittedName>
        <fullName evidence="1">Uncharacterized protein</fullName>
    </submittedName>
</protein>
<evidence type="ECO:0000313" key="2">
    <source>
        <dbReference type="Proteomes" id="UP001150924"/>
    </source>
</evidence>
<sequence length="502" mass="56043">MRVHLAHSNIRDVVHRRLLEKTDRAERDLRALYARHRADLKLFAYDGDNIGEDDFVEVYPLLPKYIELIMQITSAMRTRSSRAQGDDQAIRGLLQLLGELFRSQGLADEPVGTLITFDQIYAVQHTALDAEIQASMARIHRECEDDTSGLQVRVAKVVALLEQIQETVPTTALLVTQCLLDRLDRGNQLGPVTEALEELRRRNLISYSEKDGYKIQSTAGEEWERDRRDLNVSAEAVSEAIQGALRHLIADPERPRLQSRAFPWKGLFSDSNRHSDVVLEDPRDEAAVVVDFRFLADDERGDTIWIPRSNETALRNRLVWVCGRRNPVNECARELGKSRLMVEKYKGRRPSLPTARRHLLDLESDRADALEKRLRGVVADAFMGGTIYFRGDARQPGALGTTFALALSAAATADLPKLFPDFIGTNVTPAELLQLIARDLAGVSTKFIGELGILHIEGGRYEASCDGTAPRLIRERIETEGGLDGASLLVRFAGPPSVTPPA</sequence>
<gene>
    <name evidence="1" type="ORF">OV079_49390</name>
</gene>
<evidence type="ECO:0000313" key="1">
    <source>
        <dbReference type="EMBL" id="MCY1013415.1"/>
    </source>
</evidence>
<dbReference type="EMBL" id="JAPNKE010000002">
    <property type="protein sequence ID" value="MCY1013415.1"/>
    <property type="molecule type" value="Genomic_DNA"/>
</dbReference>
<comment type="caution">
    <text evidence="1">The sequence shown here is derived from an EMBL/GenBank/DDBJ whole genome shotgun (WGS) entry which is preliminary data.</text>
</comment>
<organism evidence="1 2">
    <name type="scientific">Nannocystis pusilla</name>
    <dbReference type="NCBI Taxonomy" id="889268"/>
    <lineage>
        <taxon>Bacteria</taxon>
        <taxon>Pseudomonadati</taxon>
        <taxon>Myxococcota</taxon>
        <taxon>Polyangia</taxon>
        <taxon>Nannocystales</taxon>
        <taxon>Nannocystaceae</taxon>
        <taxon>Nannocystis</taxon>
    </lineage>
</organism>
<name>A0A9X3F179_9BACT</name>